<feature type="domain" description="Abortive phage infection protein C-terminal" evidence="1">
    <location>
        <begin position="236"/>
        <end position="283"/>
    </location>
</feature>
<name>A0ABR7MZ25_9FIRM</name>
<comment type="caution">
    <text evidence="2">The sequence shown here is derived from an EMBL/GenBank/DDBJ whole genome shotgun (WGS) entry which is preliminary data.</text>
</comment>
<dbReference type="RefSeq" id="WP_249296785.1">
    <property type="nucleotide sequence ID" value="NZ_JACRSX010000001.1"/>
</dbReference>
<protein>
    <submittedName>
        <fullName evidence="2">AIPR family protein</fullName>
    </submittedName>
</protein>
<proteinExistence type="predicted"/>
<organism evidence="2 3">
    <name type="scientific">Jutongia huaianensis</name>
    <dbReference type="NCBI Taxonomy" id="2763668"/>
    <lineage>
        <taxon>Bacteria</taxon>
        <taxon>Bacillati</taxon>
        <taxon>Bacillota</taxon>
        <taxon>Clostridia</taxon>
        <taxon>Lachnospirales</taxon>
        <taxon>Lachnospiraceae</taxon>
        <taxon>Jutongia</taxon>
    </lineage>
</organism>
<evidence type="ECO:0000313" key="3">
    <source>
        <dbReference type="Proteomes" id="UP000606193"/>
    </source>
</evidence>
<evidence type="ECO:0000313" key="2">
    <source>
        <dbReference type="EMBL" id="MBC8561023.1"/>
    </source>
</evidence>
<keyword evidence="3" id="KW-1185">Reference proteome</keyword>
<dbReference type="InterPro" id="IPR018891">
    <property type="entry name" value="AIPR_C"/>
</dbReference>
<dbReference type="Proteomes" id="UP000606193">
    <property type="component" value="Unassembled WGS sequence"/>
</dbReference>
<gene>
    <name evidence="2" type="ORF">H8704_00005</name>
</gene>
<feature type="non-terminal residue" evidence="2">
    <location>
        <position position="295"/>
    </location>
</feature>
<reference evidence="2 3" key="1">
    <citation type="submission" date="2020-08" db="EMBL/GenBank/DDBJ databases">
        <title>Genome public.</title>
        <authorList>
            <person name="Liu C."/>
            <person name="Sun Q."/>
        </authorList>
    </citation>
    <scope>NUCLEOTIDE SEQUENCE [LARGE SCALE GENOMIC DNA]</scope>
    <source>
        <strain evidence="2 3">NSJ-37</strain>
    </source>
</reference>
<dbReference type="EMBL" id="JACRSX010000001">
    <property type="protein sequence ID" value="MBC8561023.1"/>
    <property type="molecule type" value="Genomic_DNA"/>
</dbReference>
<sequence>MAVTKYESYYAKICENIKGIREYNEYNTDSLAFAHWYLKNYHKLQEQDIAEALIDGAGDLGIDSVIIDEENQVLTVMQYKFPAKKENIKNEIDQGEVLKTWNGFMTLISNERCYEGSNVKFAEFKSRLENSIITHFRICFVSYNRGIVANRSIVESNAEAFRQDTGSELEIVYHDRDAIVNIYEKLNRKNSISVSLKYKQMQPAYNVQTRKIDSYVGFVNGKELVQGISNNIATIFDENIRLYEYGSSVNNGINRTATSTDQADMFYFYNNGIVFICDQAQNSPASNEIFLTGAS</sequence>
<accession>A0ABR7MZ25</accession>
<dbReference type="Pfam" id="PF10592">
    <property type="entry name" value="AIPR"/>
    <property type="match status" value="1"/>
</dbReference>
<evidence type="ECO:0000259" key="1">
    <source>
        <dbReference type="Pfam" id="PF10592"/>
    </source>
</evidence>